<dbReference type="PANTHER" id="PTHR22937">
    <property type="entry name" value="E3 UBIQUITIN-PROTEIN LIGASE RNF165"/>
    <property type="match status" value="1"/>
</dbReference>
<dbReference type="Proteomes" id="UP000265520">
    <property type="component" value="Unassembled WGS sequence"/>
</dbReference>
<keyword evidence="4" id="KW-0479">Metal-binding</keyword>
<protein>
    <recommendedName>
        <fullName evidence="2">RING-type E3 ubiquitin transferase</fullName>
        <ecNumber evidence="2">2.3.2.27</ecNumber>
    </recommendedName>
</protein>
<evidence type="ECO:0000256" key="7">
    <source>
        <dbReference type="ARBA" id="ARBA00022833"/>
    </source>
</evidence>
<dbReference type="AlphaFoldDB" id="A0A392T872"/>
<accession>A0A392T872</accession>
<proteinExistence type="predicted"/>
<evidence type="ECO:0000313" key="9">
    <source>
        <dbReference type="Proteomes" id="UP000265520"/>
    </source>
</evidence>
<comment type="catalytic activity">
    <reaction evidence="1">
        <text>S-ubiquitinyl-[E2 ubiquitin-conjugating enzyme]-L-cysteine + [acceptor protein]-L-lysine = [E2 ubiquitin-conjugating enzyme]-L-cysteine + N(6)-ubiquitinyl-[acceptor protein]-L-lysine.</text>
        <dbReference type="EC" id="2.3.2.27"/>
    </reaction>
</comment>
<keyword evidence="3" id="KW-0808">Transferase</keyword>
<dbReference type="EMBL" id="LXQA010525702">
    <property type="protein sequence ID" value="MCI57248.1"/>
    <property type="molecule type" value="Genomic_DNA"/>
</dbReference>
<dbReference type="EC" id="2.3.2.27" evidence="2"/>
<name>A0A392T872_9FABA</name>
<keyword evidence="7" id="KW-0862">Zinc</keyword>
<organism evidence="8 9">
    <name type="scientific">Trifolium medium</name>
    <dbReference type="NCBI Taxonomy" id="97028"/>
    <lineage>
        <taxon>Eukaryota</taxon>
        <taxon>Viridiplantae</taxon>
        <taxon>Streptophyta</taxon>
        <taxon>Embryophyta</taxon>
        <taxon>Tracheophyta</taxon>
        <taxon>Spermatophyta</taxon>
        <taxon>Magnoliopsida</taxon>
        <taxon>eudicotyledons</taxon>
        <taxon>Gunneridae</taxon>
        <taxon>Pentapetalae</taxon>
        <taxon>rosids</taxon>
        <taxon>fabids</taxon>
        <taxon>Fabales</taxon>
        <taxon>Fabaceae</taxon>
        <taxon>Papilionoideae</taxon>
        <taxon>50 kb inversion clade</taxon>
        <taxon>NPAAA clade</taxon>
        <taxon>Hologalegina</taxon>
        <taxon>IRL clade</taxon>
        <taxon>Trifolieae</taxon>
        <taxon>Trifolium</taxon>
    </lineage>
</organism>
<evidence type="ECO:0000256" key="2">
    <source>
        <dbReference type="ARBA" id="ARBA00012483"/>
    </source>
</evidence>
<dbReference type="GO" id="GO:0008270">
    <property type="term" value="F:zinc ion binding"/>
    <property type="evidence" value="ECO:0007669"/>
    <property type="project" value="UniProtKB-KW"/>
</dbReference>
<evidence type="ECO:0000256" key="6">
    <source>
        <dbReference type="ARBA" id="ARBA00022786"/>
    </source>
</evidence>
<keyword evidence="5" id="KW-0863">Zinc-finger</keyword>
<dbReference type="GO" id="GO:0061630">
    <property type="term" value="F:ubiquitin protein ligase activity"/>
    <property type="evidence" value="ECO:0007669"/>
    <property type="project" value="UniProtKB-EC"/>
</dbReference>
<evidence type="ECO:0000256" key="4">
    <source>
        <dbReference type="ARBA" id="ARBA00022723"/>
    </source>
</evidence>
<keyword evidence="6" id="KW-0833">Ubl conjugation pathway</keyword>
<feature type="non-terminal residue" evidence="8">
    <location>
        <position position="1"/>
    </location>
</feature>
<evidence type="ECO:0000256" key="5">
    <source>
        <dbReference type="ARBA" id="ARBA00022771"/>
    </source>
</evidence>
<evidence type="ECO:0000313" key="8">
    <source>
        <dbReference type="EMBL" id="MCI57248.1"/>
    </source>
</evidence>
<evidence type="ECO:0000256" key="1">
    <source>
        <dbReference type="ARBA" id="ARBA00000900"/>
    </source>
</evidence>
<dbReference type="PANTHER" id="PTHR22937:SF163">
    <property type="entry name" value="RING-TYPE E3 UBIQUITIN TRANSFERASE"/>
    <property type="match status" value="1"/>
</dbReference>
<evidence type="ECO:0000256" key="3">
    <source>
        <dbReference type="ARBA" id="ARBA00022679"/>
    </source>
</evidence>
<keyword evidence="9" id="KW-1185">Reference proteome</keyword>
<comment type="caution">
    <text evidence="8">The sequence shown here is derived from an EMBL/GenBank/DDBJ whole genome shotgun (WGS) entry which is preliminary data.</text>
</comment>
<reference evidence="8 9" key="1">
    <citation type="journal article" date="2018" name="Front. Plant Sci.">
        <title>Red Clover (Trifolium pratense) and Zigzag Clover (T. medium) - A Picture of Genomic Similarities and Differences.</title>
        <authorList>
            <person name="Dluhosova J."/>
            <person name="Istvanek J."/>
            <person name="Nedelnik J."/>
            <person name="Repkova J."/>
        </authorList>
    </citation>
    <scope>NUCLEOTIDE SEQUENCE [LARGE SCALE GENOMIC DNA]</scope>
    <source>
        <strain evidence="9">cv. 10/8</strain>
        <tissue evidence="8">Leaf</tissue>
    </source>
</reference>
<dbReference type="InterPro" id="IPR045191">
    <property type="entry name" value="MBR1/2-like"/>
</dbReference>
<sequence>ELLALEERIGDVSTGLSEDMIHKFMKQRFFMSLMTESSSDLEPCCICQV</sequence>